<sequence length="186" mass="20934">MFEMEAGSGPLSRFPLSKARLSILSRPISLGSSPESWLFLGSKCINRSKLTMDRGIGPERLLSAKLRTARSSNRPMSSGIRPEIWFPIRSKTRRRGREVMHWGISPEIPFQSAMMILLSRSRLQIAGEIEPVMNPVRWAFSKMGSSDSPRRLISATRSVRGSQTTPYQPEQQSDPVQELNMPKYGS</sequence>
<feature type="compositionally biased region" description="Polar residues" evidence="1">
    <location>
        <begin position="156"/>
        <end position="175"/>
    </location>
</feature>
<dbReference type="AlphaFoldDB" id="A0A7C9DBU2"/>
<organism evidence="2">
    <name type="scientific">Opuntia streptacantha</name>
    <name type="common">Prickly pear cactus</name>
    <name type="synonym">Opuntia cardona</name>
    <dbReference type="NCBI Taxonomy" id="393608"/>
    <lineage>
        <taxon>Eukaryota</taxon>
        <taxon>Viridiplantae</taxon>
        <taxon>Streptophyta</taxon>
        <taxon>Embryophyta</taxon>
        <taxon>Tracheophyta</taxon>
        <taxon>Spermatophyta</taxon>
        <taxon>Magnoliopsida</taxon>
        <taxon>eudicotyledons</taxon>
        <taxon>Gunneridae</taxon>
        <taxon>Pentapetalae</taxon>
        <taxon>Caryophyllales</taxon>
        <taxon>Cactineae</taxon>
        <taxon>Cactaceae</taxon>
        <taxon>Opuntioideae</taxon>
        <taxon>Opuntia</taxon>
    </lineage>
</organism>
<reference evidence="2" key="2">
    <citation type="submission" date="2020-07" db="EMBL/GenBank/DDBJ databases">
        <authorList>
            <person name="Vera ALvarez R."/>
            <person name="Arias-Moreno D.M."/>
            <person name="Jimenez-Jacinto V."/>
            <person name="Jimenez-Bremont J.F."/>
            <person name="Swaminathan K."/>
            <person name="Moose S.P."/>
            <person name="Guerrero-Gonzalez M.L."/>
            <person name="Marino-Ramirez L."/>
            <person name="Landsman D."/>
            <person name="Rodriguez-Kessler M."/>
            <person name="Delgado-Sanchez P."/>
        </authorList>
    </citation>
    <scope>NUCLEOTIDE SEQUENCE</scope>
    <source>
        <tissue evidence="2">Cladode</tissue>
    </source>
</reference>
<evidence type="ECO:0000313" key="2">
    <source>
        <dbReference type="EMBL" id="MBA4636723.1"/>
    </source>
</evidence>
<dbReference type="EMBL" id="GISG01101605">
    <property type="protein sequence ID" value="MBA4636723.1"/>
    <property type="molecule type" value="Transcribed_RNA"/>
</dbReference>
<protein>
    <submittedName>
        <fullName evidence="2">Uncharacterized protein</fullName>
    </submittedName>
</protein>
<proteinExistence type="predicted"/>
<feature type="region of interest" description="Disordered" evidence="1">
    <location>
        <begin position="156"/>
        <end position="186"/>
    </location>
</feature>
<evidence type="ECO:0000256" key="1">
    <source>
        <dbReference type="SAM" id="MobiDB-lite"/>
    </source>
</evidence>
<accession>A0A7C9DBU2</accession>
<reference evidence="2" key="1">
    <citation type="journal article" date="2013" name="J. Plant Res.">
        <title>Effect of fungi and light on seed germination of three Opuntia species from semiarid lands of central Mexico.</title>
        <authorList>
            <person name="Delgado-Sanchez P."/>
            <person name="Jimenez-Bremont J.F."/>
            <person name="Guerrero-Gonzalez Mde L."/>
            <person name="Flores J."/>
        </authorList>
    </citation>
    <scope>NUCLEOTIDE SEQUENCE</scope>
    <source>
        <tissue evidence="2">Cladode</tissue>
    </source>
</reference>
<name>A0A7C9DBU2_OPUST</name>